<feature type="non-terminal residue" evidence="1">
    <location>
        <position position="416"/>
    </location>
</feature>
<evidence type="ECO:0000313" key="2">
    <source>
        <dbReference type="Proteomes" id="UP000325081"/>
    </source>
</evidence>
<proteinExistence type="predicted"/>
<dbReference type="PANTHER" id="PTHR33144:SF16">
    <property type="entry name" value="OS02G0129000 PROTEIN"/>
    <property type="match status" value="1"/>
</dbReference>
<comment type="caution">
    <text evidence="1">The sequence shown here is derived from an EMBL/GenBank/DDBJ whole genome shotgun (WGS) entry which is preliminary data.</text>
</comment>
<protein>
    <submittedName>
        <fullName evidence="1">Plant transposase</fullName>
    </submittedName>
</protein>
<dbReference type="AlphaFoldDB" id="A0A5A7Q3B4"/>
<dbReference type="OrthoDB" id="1913335at2759"/>
<name>A0A5A7Q3B4_STRAF</name>
<gene>
    <name evidence="1" type="ORF">STAS_15366</name>
</gene>
<keyword evidence="2" id="KW-1185">Reference proteome</keyword>
<reference evidence="2" key="1">
    <citation type="journal article" date="2019" name="Curr. Biol.">
        <title>Genome Sequence of Striga asiatica Provides Insight into the Evolution of Plant Parasitism.</title>
        <authorList>
            <person name="Yoshida S."/>
            <person name="Kim S."/>
            <person name="Wafula E.K."/>
            <person name="Tanskanen J."/>
            <person name="Kim Y.M."/>
            <person name="Honaas L."/>
            <person name="Yang Z."/>
            <person name="Spallek T."/>
            <person name="Conn C.E."/>
            <person name="Ichihashi Y."/>
            <person name="Cheong K."/>
            <person name="Cui S."/>
            <person name="Der J.P."/>
            <person name="Gundlach H."/>
            <person name="Jiao Y."/>
            <person name="Hori C."/>
            <person name="Ishida J.K."/>
            <person name="Kasahara H."/>
            <person name="Kiba T."/>
            <person name="Kim M.S."/>
            <person name="Koo N."/>
            <person name="Laohavisit A."/>
            <person name="Lee Y.H."/>
            <person name="Lumba S."/>
            <person name="McCourt P."/>
            <person name="Mortimer J.C."/>
            <person name="Mutuku J.M."/>
            <person name="Nomura T."/>
            <person name="Sasaki-Sekimoto Y."/>
            <person name="Seto Y."/>
            <person name="Wang Y."/>
            <person name="Wakatake T."/>
            <person name="Sakakibara H."/>
            <person name="Demura T."/>
            <person name="Yamaguchi S."/>
            <person name="Yoneyama K."/>
            <person name="Manabe R.I."/>
            <person name="Nelson D.C."/>
            <person name="Schulman A.H."/>
            <person name="Timko M.P."/>
            <person name="dePamphilis C.W."/>
            <person name="Choi D."/>
            <person name="Shirasu K."/>
        </authorList>
    </citation>
    <scope>NUCLEOTIDE SEQUENCE [LARGE SCALE GENOMIC DNA]</scope>
    <source>
        <strain evidence="2">cv. UVA1</strain>
    </source>
</reference>
<evidence type="ECO:0000313" key="1">
    <source>
        <dbReference type="EMBL" id="GER38827.1"/>
    </source>
</evidence>
<sequence>MADYEEQRLKRIMDNKRKMEELNLRPLAYEAVDIMKHKKKKIQEIVKPKQHTTTNDVYIPNEEKEAEHSREEDVTEMAQTILRPCSKQVMASGIRNSQRSTQRAQVHNASMASLVMTRSQICKNREISSQAMPQQNVDVGNENILPSQDAIGNTLKVKKGTNKTMLVENTQNPPENYSRVCEKEDDNGWRFGLVDEDEDFQSSGDDYVAEEQLNAARLALNTNESTQIADKQLDRDVNSWNLNDRRPIFLNEKRQPVGPDKGTLSKFSQFCGSLARDSVLAPLNFLDWRHVPDKNKLWEYVKKALGVVMNTRNTFQKKFIISDEGKEYVLSSIGALWRAHKSRIKKKHYFQYDNDEDRWDGRPESISDTQFKDLLNYWNLEEVKDDNSGANSQSIPLQVDNDCIEGRELRSEGDDL</sequence>
<dbReference type="Proteomes" id="UP000325081">
    <property type="component" value="Unassembled WGS sequence"/>
</dbReference>
<organism evidence="1 2">
    <name type="scientific">Striga asiatica</name>
    <name type="common">Asiatic witchweed</name>
    <name type="synonym">Buchnera asiatica</name>
    <dbReference type="NCBI Taxonomy" id="4170"/>
    <lineage>
        <taxon>Eukaryota</taxon>
        <taxon>Viridiplantae</taxon>
        <taxon>Streptophyta</taxon>
        <taxon>Embryophyta</taxon>
        <taxon>Tracheophyta</taxon>
        <taxon>Spermatophyta</taxon>
        <taxon>Magnoliopsida</taxon>
        <taxon>eudicotyledons</taxon>
        <taxon>Gunneridae</taxon>
        <taxon>Pentapetalae</taxon>
        <taxon>asterids</taxon>
        <taxon>lamiids</taxon>
        <taxon>Lamiales</taxon>
        <taxon>Orobanchaceae</taxon>
        <taxon>Buchnereae</taxon>
        <taxon>Striga</taxon>
    </lineage>
</organism>
<dbReference type="EMBL" id="BKCP01005528">
    <property type="protein sequence ID" value="GER38827.1"/>
    <property type="molecule type" value="Genomic_DNA"/>
</dbReference>
<accession>A0A5A7Q3B4</accession>
<dbReference type="PANTHER" id="PTHR33144">
    <property type="entry name" value="OS10G0409366 PROTEIN-RELATED"/>
    <property type="match status" value="1"/>
</dbReference>